<accession>X1HJ49</accession>
<protein>
    <submittedName>
        <fullName evidence="1">Uncharacterized protein</fullName>
    </submittedName>
</protein>
<gene>
    <name evidence="1" type="ORF">S03H2_49152</name>
</gene>
<organism evidence="1">
    <name type="scientific">marine sediment metagenome</name>
    <dbReference type="NCBI Taxonomy" id="412755"/>
    <lineage>
        <taxon>unclassified sequences</taxon>
        <taxon>metagenomes</taxon>
        <taxon>ecological metagenomes</taxon>
    </lineage>
</organism>
<sequence length="132" mass="15013">QEGDTIQAVIDFSSIKTIAKHWTGQRSELCLGQGCPYCLAGNPKRWRYQAKLIIDGKPADWEFGEQVMRDLSSIPHDQSYARITITRLGEGRKTAYQIVPQSEAKQEAEEQQAPLPIANKYTRGEYGHRVEY</sequence>
<reference evidence="1" key="1">
    <citation type="journal article" date="2014" name="Front. Microbiol.">
        <title>High frequency of phylogenetically diverse reductive dehalogenase-homologous genes in deep subseafloor sedimentary metagenomes.</title>
        <authorList>
            <person name="Kawai M."/>
            <person name="Futagami T."/>
            <person name="Toyoda A."/>
            <person name="Takaki Y."/>
            <person name="Nishi S."/>
            <person name="Hori S."/>
            <person name="Arai W."/>
            <person name="Tsubouchi T."/>
            <person name="Morono Y."/>
            <person name="Uchiyama I."/>
            <person name="Ito T."/>
            <person name="Fujiyama A."/>
            <person name="Inagaki F."/>
            <person name="Takami H."/>
        </authorList>
    </citation>
    <scope>NUCLEOTIDE SEQUENCE</scope>
    <source>
        <strain evidence="1">Expedition CK06-06</strain>
    </source>
</reference>
<name>X1HJ49_9ZZZZ</name>
<dbReference type="AlphaFoldDB" id="X1HJ49"/>
<feature type="non-terminal residue" evidence="1">
    <location>
        <position position="1"/>
    </location>
</feature>
<comment type="caution">
    <text evidence="1">The sequence shown here is derived from an EMBL/GenBank/DDBJ whole genome shotgun (WGS) entry which is preliminary data.</text>
</comment>
<dbReference type="EMBL" id="BARU01031043">
    <property type="protein sequence ID" value="GAH70161.1"/>
    <property type="molecule type" value="Genomic_DNA"/>
</dbReference>
<proteinExistence type="predicted"/>
<evidence type="ECO:0000313" key="1">
    <source>
        <dbReference type="EMBL" id="GAH70161.1"/>
    </source>
</evidence>